<dbReference type="InterPro" id="IPR006026">
    <property type="entry name" value="Peptidase_Metallo"/>
</dbReference>
<keyword evidence="8" id="KW-0482">Metalloprotease</keyword>
<dbReference type="SUPFAM" id="SSF55486">
    <property type="entry name" value="Metalloproteases ('zincins'), catalytic domain"/>
    <property type="match status" value="1"/>
</dbReference>
<evidence type="ECO:0000256" key="9">
    <source>
        <dbReference type="SAM" id="MobiDB-lite"/>
    </source>
</evidence>
<dbReference type="PRINTS" id="PR00138">
    <property type="entry name" value="MATRIXIN"/>
</dbReference>
<dbReference type="GO" id="GO:0006508">
    <property type="term" value="P:proteolysis"/>
    <property type="evidence" value="ECO:0007669"/>
    <property type="project" value="UniProtKB-KW"/>
</dbReference>
<dbReference type="GO" id="GO:0008270">
    <property type="term" value="F:zinc ion binding"/>
    <property type="evidence" value="ECO:0007669"/>
    <property type="project" value="InterPro"/>
</dbReference>
<dbReference type="GO" id="GO:0005615">
    <property type="term" value="C:extracellular space"/>
    <property type="evidence" value="ECO:0007669"/>
    <property type="project" value="TreeGrafter"/>
</dbReference>
<dbReference type="GO" id="GO:0004222">
    <property type="term" value="F:metalloendopeptidase activity"/>
    <property type="evidence" value="ECO:0007669"/>
    <property type="project" value="InterPro"/>
</dbReference>
<keyword evidence="4" id="KW-0479">Metal-binding</keyword>
<evidence type="ECO:0000256" key="8">
    <source>
        <dbReference type="ARBA" id="ARBA00023049"/>
    </source>
</evidence>
<dbReference type="AlphaFoldDB" id="A0A5B9VXH7"/>
<dbReference type="GO" id="GO:0030198">
    <property type="term" value="P:extracellular matrix organization"/>
    <property type="evidence" value="ECO:0007669"/>
    <property type="project" value="TreeGrafter"/>
</dbReference>
<dbReference type="GO" id="GO:0030574">
    <property type="term" value="P:collagen catabolic process"/>
    <property type="evidence" value="ECO:0007669"/>
    <property type="project" value="TreeGrafter"/>
</dbReference>
<keyword evidence="12" id="KW-1185">Reference proteome</keyword>
<evidence type="ECO:0000256" key="7">
    <source>
        <dbReference type="ARBA" id="ARBA00022833"/>
    </source>
</evidence>
<dbReference type="Proteomes" id="UP000324233">
    <property type="component" value="Chromosome"/>
</dbReference>
<evidence type="ECO:0000313" key="12">
    <source>
        <dbReference type="Proteomes" id="UP000324233"/>
    </source>
</evidence>
<dbReference type="InterPro" id="IPR021190">
    <property type="entry name" value="Pept_M10A"/>
</dbReference>
<reference evidence="11 12" key="1">
    <citation type="submission" date="2019-08" db="EMBL/GenBank/DDBJ databases">
        <title>Deep-cultivation of Planctomycetes and their phenomic and genomic characterization uncovers novel biology.</title>
        <authorList>
            <person name="Wiegand S."/>
            <person name="Jogler M."/>
            <person name="Boedeker C."/>
            <person name="Pinto D."/>
            <person name="Vollmers J."/>
            <person name="Rivas-Marin E."/>
            <person name="Kohn T."/>
            <person name="Peeters S.H."/>
            <person name="Heuer A."/>
            <person name="Rast P."/>
            <person name="Oberbeckmann S."/>
            <person name="Bunk B."/>
            <person name="Jeske O."/>
            <person name="Meyerdierks A."/>
            <person name="Storesund J.E."/>
            <person name="Kallscheuer N."/>
            <person name="Luecker S."/>
            <person name="Lage O.M."/>
            <person name="Pohl T."/>
            <person name="Merkel B.J."/>
            <person name="Hornburger P."/>
            <person name="Mueller R.-W."/>
            <person name="Bruemmer F."/>
            <person name="Labrenz M."/>
            <person name="Spormann A.M."/>
            <person name="Op den Camp H."/>
            <person name="Overmann J."/>
            <person name="Amann R."/>
            <person name="Jetten M.S.M."/>
            <person name="Mascher T."/>
            <person name="Medema M.H."/>
            <person name="Devos D.P."/>
            <person name="Kaster A.-K."/>
            <person name="Ovreas L."/>
            <person name="Rohde M."/>
            <person name="Galperin M.Y."/>
            <person name="Jogler C."/>
        </authorList>
    </citation>
    <scope>NUCLEOTIDE SEQUENCE [LARGE SCALE GENOMIC DNA]</scope>
    <source>
        <strain evidence="11 12">OJF2</strain>
    </source>
</reference>
<sequence length="488" mass="50547">MLSGLVTSRFPRKSTPPSRRARPRIEGLEDRLVLYSTLGAQWVYASRITYSFVPDGANVGGYCSSLFATLNAKYATATWQLQFQKAAAVWQAVAGINLCQVGDDGSPLGADGDQQGDPRFGDIRFSAVPQGSGTLAICLTPPPVNGGSEAGDVVFNSTSNWGINTNYDLETVAIHEFGHALGLGHSAIQAACMYAYYNGGKQSLNTDDVNGMQSVWGPTKSDVFNSNGRSNGLFTSAANLNGYIGSNGQAAIPNLTIGKTGQSEWFSVTVPSTTTGTFVATVQSTGLSILSPKLQVLTPSLTLLGSVASANYGDTVSLTLGGVKAGATYLIRVSGNNSGSAFGGFGLLLNFGSGYQPPISPPNTMVPQQADQGGGSMGEHADTVTLGGNVYYGDALEASALRGTWYAAARPSASPPAQTHTAIAIAAIGPDFWGSRFPASAGEDAPAPSTAPAVPVSVIEASPRWTRRATDAAIASWRTPGLLDWLGA</sequence>
<protein>
    <submittedName>
        <fullName evidence="11">Matrixin</fullName>
    </submittedName>
</protein>
<proteinExistence type="inferred from homology"/>
<evidence type="ECO:0000313" key="11">
    <source>
        <dbReference type="EMBL" id="QEH32978.1"/>
    </source>
</evidence>
<name>A0A5B9VXH7_9BACT</name>
<feature type="domain" description="Peptidase metallopeptidase" evidence="10">
    <location>
        <begin position="38"/>
        <end position="218"/>
    </location>
</feature>
<dbReference type="PANTHER" id="PTHR10201:SF291">
    <property type="entry name" value="MATRIX METALLOPROTEINASE 1, ISOFORM C-RELATED"/>
    <property type="match status" value="1"/>
</dbReference>
<keyword evidence="3" id="KW-0645">Protease</keyword>
<dbReference type="InterPro" id="IPR024079">
    <property type="entry name" value="MetalloPept_cat_dom_sf"/>
</dbReference>
<dbReference type="SMART" id="SM00235">
    <property type="entry name" value="ZnMc"/>
    <property type="match status" value="1"/>
</dbReference>
<keyword evidence="7" id="KW-0862">Zinc</keyword>
<evidence type="ECO:0000256" key="3">
    <source>
        <dbReference type="ARBA" id="ARBA00022670"/>
    </source>
</evidence>
<dbReference type="Pfam" id="PF00413">
    <property type="entry name" value="Peptidase_M10"/>
    <property type="match status" value="1"/>
</dbReference>
<feature type="region of interest" description="Disordered" evidence="9">
    <location>
        <begin position="1"/>
        <end position="22"/>
    </location>
</feature>
<keyword evidence="5" id="KW-0732">Signal</keyword>
<evidence type="ECO:0000259" key="10">
    <source>
        <dbReference type="SMART" id="SM00235"/>
    </source>
</evidence>
<comment type="similarity">
    <text evidence="2">Belongs to the peptidase M10A family.</text>
</comment>
<dbReference type="GO" id="GO:0031012">
    <property type="term" value="C:extracellular matrix"/>
    <property type="evidence" value="ECO:0007669"/>
    <property type="project" value="InterPro"/>
</dbReference>
<dbReference type="EMBL" id="CP042997">
    <property type="protein sequence ID" value="QEH32978.1"/>
    <property type="molecule type" value="Genomic_DNA"/>
</dbReference>
<dbReference type="Gene3D" id="3.40.390.10">
    <property type="entry name" value="Collagenase (Catalytic Domain)"/>
    <property type="match status" value="1"/>
</dbReference>
<accession>A0A5B9VXH7</accession>
<keyword evidence="6" id="KW-0378">Hydrolase</keyword>
<evidence type="ECO:0000256" key="5">
    <source>
        <dbReference type="ARBA" id="ARBA00022729"/>
    </source>
</evidence>
<dbReference type="PANTHER" id="PTHR10201">
    <property type="entry name" value="MATRIX METALLOPROTEINASE"/>
    <property type="match status" value="1"/>
</dbReference>
<evidence type="ECO:0000256" key="4">
    <source>
        <dbReference type="ARBA" id="ARBA00022723"/>
    </source>
</evidence>
<comment type="cofactor">
    <cofactor evidence="1">
        <name>Zn(2+)</name>
        <dbReference type="ChEBI" id="CHEBI:29105"/>
    </cofactor>
</comment>
<organism evidence="11 12">
    <name type="scientific">Aquisphaera giovannonii</name>
    <dbReference type="NCBI Taxonomy" id="406548"/>
    <lineage>
        <taxon>Bacteria</taxon>
        <taxon>Pseudomonadati</taxon>
        <taxon>Planctomycetota</taxon>
        <taxon>Planctomycetia</taxon>
        <taxon>Isosphaerales</taxon>
        <taxon>Isosphaeraceae</taxon>
        <taxon>Aquisphaera</taxon>
    </lineage>
</organism>
<evidence type="ECO:0000256" key="6">
    <source>
        <dbReference type="ARBA" id="ARBA00022801"/>
    </source>
</evidence>
<dbReference type="InterPro" id="IPR001818">
    <property type="entry name" value="Pept_M10_metallopeptidase"/>
</dbReference>
<evidence type="ECO:0000256" key="2">
    <source>
        <dbReference type="ARBA" id="ARBA00010370"/>
    </source>
</evidence>
<gene>
    <name evidence="11" type="ORF">OJF2_14700</name>
</gene>
<dbReference type="Gene3D" id="2.60.120.380">
    <property type="match status" value="1"/>
</dbReference>
<evidence type="ECO:0000256" key="1">
    <source>
        <dbReference type="ARBA" id="ARBA00001947"/>
    </source>
</evidence>
<dbReference type="KEGG" id="agv:OJF2_14700"/>